<evidence type="ECO:0000256" key="1">
    <source>
        <dbReference type="SAM" id="MobiDB-lite"/>
    </source>
</evidence>
<dbReference type="Proteomes" id="UP000199008">
    <property type="component" value="Unassembled WGS sequence"/>
</dbReference>
<evidence type="ECO:0000259" key="3">
    <source>
        <dbReference type="Pfam" id="PF11181"/>
    </source>
</evidence>
<proteinExistence type="predicted"/>
<dbReference type="NCBIfam" id="TIGR02271">
    <property type="entry name" value="YsnF/AvaK domain"/>
    <property type="match status" value="1"/>
</dbReference>
<feature type="compositionally biased region" description="Basic and acidic residues" evidence="1">
    <location>
        <begin position="283"/>
        <end position="298"/>
    </location>
</feature>
<gene>
    <name evidence="4" type="ORF">SAMN05216216_10269</name>
</gene>
<feature type="domain" description="General stress protein 17M-like" evidence="3">
    <location>
        <begin position="3"/>
        <end position="95"/>
    </location>
</feature>
<name>A0A1G9B0K1_9BACL</name>
<feature type="domain" description="DUF2382" evidence="2">
    <location>
        <begin position="218"/>
        <end position="330"/>
    </location>
</feature>
<feature type="compositionally biased region" description="Basic and acidic residues" evidence="1">
    <location>
        <begin position="263"/>
        <end position="274"/>
    </location>
</feature>
<dbReference type="InterPro" id="IPR019060">
    <property type="entry name" value="DUF2382"/>
</dbReference>
<feature type="region of interest" description="Disordered" evidence="1">
    <location>
        <begin position="263"/>
        <end position="298"/>
    </location>
</feature>
<dbReference type="Pfam" id="PF11181">
    <property type="entry name" value="YflT"/>
    <property type="match status" value="1"/>
</dbReference>
<evidence type="ECO:0000313" key="5">
    <source>
        <dbReference type="Proteomes" id="UP000199008"/>
    </source>
</evidence>
<reference evidence="5" key="1">
    <citation type="submission" date="2016-10" db="EMBL/GenBank/DDBJ databases">
        <authorList>
            <person name="Varghese N."/>
            <person name="Submissions S."/>
        </authorList>
    </citation>
    <scope>NUCLEOTIDE SEQUENCE [LARGE SCALE GENOMIC DNA]</scope>
    <source>
        <strain evidence="5">CGMCC 1.8895</strain>
    </source>
</reference>
<protein>
    <submittedName>
        <fullName evidence="4">Conserved domain-containing protein</fullName>
    </submittedName>
</protein>
<dbReference type="InterPro" id="IPR052967">
    <property type="entry name" value="Stress_Response_Assoc"/>
</dbReference>
<dbReference type="PANTHER" id="PTHR38463:SF1">
    <property type="entry name" value="STRESS RESPONSE PROTEIN YSNF"/>
    <property type="match status" value="1"/>
</dbReference>
<evidence type="ECO:0000313" key="4">
    <source>
        <dbReference type="EMBL" id="SDK33101.1"/>
    </source>
</evidence>
<dbReference type="InterPro" id="IPR025889">
    <property type="entry name" value="GSP17M-like_dom"/>
</dbReference>
<dbReference type="Pfam" id="PF09557">
    <property type="entry name" value="DUF2382"/>
    <property type="match status" value="1"/>
</dbReference>
<dbReference type="PANTHER" id="PTHR38463">
    <property type="entry name" value="STRESS RESPONSE PROTEIN YSNF"/>
    <property type="match status" value="1"/>
</dbReference>
<dbReference type="AlphaFoldDB" id="A0A1G9B0K1"/>
<organism evidence="4 5">
    <name type="scientific">Lacicoccus qingdaonensis</name>
    <dbReference type="NCBI Taxonomy" id="576118"/>
    <lineage>
        <taxon>Bacteria</taxon>
        <taxon>Bacillati</taxon>
        <taxon>Bacillota</taxon>
        <taxon>Bacilli</taxon>
        <taxon>Bacillales</taxon>
        <taxon>Salinicoccaceae</taxon>
        <taxon>Lacicoccus</taxon>
    </lineage>
</organism>
<keyword evidence="5" id="KW-1185">Reference proteome</keyword>
<feature type="compositionally biased region" description="Basic and acidic residues" evidence="1">
    <location>
        <begin position="335"/>
        <end position="346"/>
    </location>
</feature>
<feature type="compositionally biased region" description="Basic and acidic residues" evidence="1">
    <location>
        <begin position="311"/>
        <end position="327"/>
    </location>
</feature>
<feature type="region of interest" description="Disordered" evidence="1">
    <location>
        <begin position="127"/>
        <end position="184"/>
    </location>
</feature>
<feature type="compositionally biased region" description="Basic and acidic residues" evidence="1">
    <location>
        <begin position="151"/>
        <end position="169"/>
    </location>
</feature>
<dbReference type="STRING" id="576118.SAMN05216216_10269"/>
<evidence type="ECO:0000259" key="2">
    <source>
        <dbReference type="Pfam" id="PF09557"/>
    </source>
</evidence>
<accession>A0A1G9B0K1</accession>
<sequence length="359" mass="41138">MRKIETFAAEEELLRRIEQLKAEGVMENAMTVVADKELAGDSLNYTEVNFKAADGSAWDKIASWFTEDEPEDRVMSELELDAEEEATYRSALDRGDFLLYVNNRTADTATYAGNDGSIEKDEFGKDVNRDAAPGQENYGVGTTQPVDMEDETRARSNVDNRALEDDAPGRSDQFVPDSDRENALGEREGAYGIDEEVRDDNYGMTDDEWNDLSEEERLQLREERLKVDKENVRTGEVNVDKHVETDRQEFDVPVERDEVTIERRPVDGERRAGGMDENLTDEDSIHIPVSEERVNVDKESVVDEEIVVRKDKVQDTEHVSEDVRREEVDIDETDNGERERRNRESDNDPDYPGQDRDRL</sequence>
<dbReference type="EMBL" id="FNFY01000002">
    <property type="protein sequence ID" value="SDK33101.1"/>
    <property type="molecule type" value="Genomic_DNA"/>
</dbReference>
<feature type="region of interest" description="Disordered" evidence="1">
    <location>
        <begin position="311"/>
        <end position="359"/>
    </location>
</feature>
<dbReference type="RefSeq" id="WP_245696476.1">
    <property type="nucleotide sequence ID" value="NZ_FNFY01000002.1"/>
</dbReference>